<evidence type="ECO:0000313" key="1">
    <source>
        <dbReference type="EMBL" id="MDC0714628.1"/>
    </source>
</evidence>
<comment type="caution">
    <text evidence="1">The sequence shown here is derived from an EMBL/GenBank/DDBJ whole genome shotgun (WGS) entry which is preliminary data.</text>
</comment>
<dbReference type="EMBL" id="JAQNDM010000002">
    <property type="protein sequence ID" value="MDC0714628.1"/>
    <property type="molecule type" value="Genomic_DNA"/>
</dbReference>
<evidence type="ECO:0000313" key="2">
    <source>
        <dbReference type="Proteomes" id="UP001221838"/>
    </source>
</evidence>
<sequence>MAHLSPAELMERLHAAREAGKEDRGNPVQLQLHRELAESCPAFAPNLLHLSRTLLVSREPVPEDGHAFAEAQRLLEQAVQLSERSAPSLVELAYLHDSIYNDFKTARPLYEEGAARALAALEDAWAGLLTSFILERQLPEALELAQRAWRVFPESARIMHRVHEARELAIAAGMLPPDPTDP</sequence>
<evidence type="ECO:0008006" key="3">
    <source>
        <dbReference type="Google" id="ProtNLM"/>
    </source>
</evidence>
<dbReference type="SUPFAM" id="SSF48452">
    <property type="entry name" value="TPR-like"/>
    <property type="match status" value="1"/>
</dbReference>
<keyword evidence="2" id="KW-1185">Reference proteome</keyword>
<protein>
    <recommendedName>
        <fullName evidence="3">Tetratricopeptide repeat protein</fullName>
    </recommendedName>
</protein>
<name>A0ABT5DNA5_9BACT</name>
<dbReference type="Proteomes" id="UP001221838">
    <property type="component" value="Unassembled WGS sequence"/>
</dbReference>
<gene>
    <name evidence="1" type="ORF">POL68_39635</name>
</gene>
<dbReference type="RefSeq" id="WP_272145318.1">
    <property type="nucleotide sequence ID" value="NZ_JAQNDM010000002.1"/>
</dbReference>
<dbReference type="InterPro" id="IPR011990">
    <property type="entry name" value="TPR-like_helical_dom_sf"/>
</dbReference>
<reference evidence="1 2" key="1">
    <citation type="submission" date="2022-11" db="EMBL/GenBank/DDBJ databases">
        <title>Minimal conservation of predation-associated metabolite biosynthetic gene clusters underscores biosynthetic potential of Myxococcota including descriptions for ten novel species: Archangium lansinium sp. nov., Myxococcus landrumus sp. nov., Nannocystis bai.</title>
        <authorList>
            <person name="Ahearne A."/>
            <person name="Stevens C."/>
            <person name="Dowd S."/>
        </authorList>
    </citation>
    <scope>NUCLEOTIDE SEQUENCE [LARGE SCALE GENOMIC DNA]</scope>
    <source>
        <strain evidence="1 2">NCWAL01</strain>
    </source>
</reference>
<dbReference type="Gene3D" id="1.25.40.10">
    <property type="entry name" value="Tetratricopeptide repeat domain"/>
    <property type="match status" value="1"/>
</dbReference>
<accession>A0ABT5DNA5</accession>
<proteinExistence type="predicted"/>
<organism evidence="1 2">
    <name type="scientific">Stigmatella ashevillensis</name>
    <dbReference type="NCBI Taxonomy" id="2995309"/>
    <lineage>
        <taxon>Bacteria</taxon>
        <taxon>Pseudomonadati</taxon>
        <taxon>Myxococcota</taxon>
        <taxon>Myxococcia</taxon>
        <taxon>Myxococcales</taxon>
        <taxon>Cystobacterineae</taxon>
        <taxon>Archangiaceae</taxon>
        <taxon>Stigmatella</taxon>
    </lineage>
</organism>